<protein>
    <recommendedName>
        <fullName evidence="4">FZ domain-containing protein</fullName>
    </recommendedName>
</protein>
<dbReference type="InterPro" id="IPR036790">
    <property type="entry name" value="Frizzled_dom_sf"/>
</dbReference>
<dbReference type="SMART" id="SM00063">
    <property type="entry name" value="FRI"/>
    <property type="match status" value="1"/>
</dbReference>
<evidence type="ECO:0000313" key="6">
    <source>
        <dbReference type="Proteomes" id="UP000261660"/>
    </source>
</evidence>
<dbReference type="SUPFAM" id="SSF63501">
    <property type="entry name" value="Frizzled cysteine-rich domain"/>
    <property type="match status" value="1"/>
</dbReference>
<comment type="caution">
    <text evidence="3">Lacks conserved residue(s) required for the propagation of feature annotation.</text>
</comment>
<feature type="disulfide bond" evidence="3">
    <location>
        <begin position="75"/>
        <end position="99"/>
    </location>
</feature>
<organism evidence="5 6">
    <name type="scientific">Labrus bergylta</name>
    <name type="common">ballan wrasse</name>
    <dbReference type="NCBI Taxonomy" id="56723"/>
    <lineage>
        <taxon>Eukaryota</taxon>
        <taxon>Metazoa</taxon>
        <taxon>Chordata</taxon>
        <taxon>Craniata</taxon>
        <taxon>Vertebrata</taxon>
        <taxon>Euteleostomi</taxon>
        <taxon>Actinopterygii</taxon>
        <taxon>Neopterygii</taxon>
        <taxon>Teleostei</taxon>
        <taxon>Neoteleostei</taxon>
        <taxon>Acanthomorphata</taxon>
        <taxon>Eupercaria</taxon>
        <taxon>Labriformes</taxon>
        <taxon>Labridae</taxon>
        <taxon>Labrus</taxon>
    </lineage>
</organism>
<dbReference type="GeneTree" id="ENSGT00940000178496"/>
<evidence type="ECO:0000259" key="4">
    <source>
        <dbReference type="PROSITE" id="PS50038"/>
    </source>
</evidence>
<keyword evidence="6" id="KW-1185">Reference proteome</keyword>
<reference evidence="5" key="2">
    <citation type="submission" date="2025-09" db="UniProtKB">
        <authorList>
            <consortium name="Ensembl"/>
        </authorList>
    </citation>
    <scope>IDENTIFICATION</scope>
</reference>
<dbReference type="Ensembl" id="ENSLBET00000036314.1">
    <property type="protein sequence ID" value="ENSLBEP00000034827.1"/>
    <property type="gene ID" value="ENSLBEG00000026164.1"/>
</dbReference>
<evidence type="ECO:0000313" key="5">
    <source>
        <dbReference type="Ensembl" id="ENSLBEP00000034827.1"/>
    </source>
</evidence>
<dbReference type="Gene3D" id="1.10.2000.10">
    <property type="entry name" value="Frizzled cysteine-rich domain"/>
    <property type="match status" value="1"/>
</dbReference>
<dbReference type="InterPro" id="IPR020067">
    <property type="entry name" value="Frizzled_dom"/>
</dbReference>
<reference evidence="5" key="1">
    <citation type="submission" date="2025-08" db="UniProtKB">
        <authorList>
            <consortium name="Ensembl"/>
        </authorList>
    </citation>
    <scope>IDENTIFICATION</scope>
</reference>
<dbReference type="PANTHER" id="PTHR11309">
    <property type="entry name" value="FRIZZLED"/>
    <property type="match status" value="1"/>
</dbReference>
<dbReference type="GO" id="GO:0035567">
    <property type="term" value="P:non-canonical Wnt signaling pathway"/>
    <property type="evidence" value="ECO:0007669"/>
    <property type="project" value="TreeGrafter"/>
</dbReference>
<dbReference type="AlphaFoldDB" id="A0A3Q3GLZ2"/>
<sequence length="128" mass="14042">MNHLNCKPVTSPFCQGLGYSTTASPTGVAGYSLQQIGQLVETACSPHIAILMCRVAVPECGSEDVNRMKPCRALCQKVKTDCESTFKARRLSWPVRLRCESSHIELSINVSVCFKPTPESDPLWTVPT</sequence>
<dbReference type="GO" id="GO:0060070">
    <property type="term" value="P:canonical Wnt signaling pathway"/>
    <property type="evidence" value="ECO:0007669"/>
    <property type="project" value="TreeGrafter"/>
</dbReference>
<dbReference type="CDD" id="cd07066">
    <property type="entry name" value="CRD_FZ"/>
    <property type="match status" value="1"/>
</dbReference>
<evidence type="ECO:0000256" key="1">
    <source>
        <dbReference type="ARBA" id="ARBA00022473"/>
    </source>
</evidence>
<keyword evidence="2 3" id="KW-1015">Disulfide bond</keyword>
<proteinExistence type="predicted"/>
<dbReference type="STRING" id="56723.ENSLBEP00000034827"/>
<name>A0A3Q3GLZ2_9LABR</name>
<accession>A0A3Q3GLZ2</accession>
<dbReference type="Proteomes" id="UP000261660">
    <property type="component" value="Unplaced"/>
</dbReference>
<evidence type="ECO:0000256" key="2">
    <source>
        <dbReference type="ARBA" id="ARBA00023157"/>
    </source>
</evidence>
<dbReference type="InterPro" id="IPR015526">
    <property type="entry name" value="Frizzled/SFRP"/>
</dbReference>
<feature type="disulfide bond" evidence="3">
    <location>
        <begin position="44"/>
        <end position="82"/>
    </location>
</feature>
<dbReference type="GO" id="GO:0005886">
    <property type="term" value="C:plasma membrane"/>
    <property type="evidence" value="ECO:0007669"/>
    <property type="project" value="TreeGrafter"/>
</dbReference>
<dbReference type="Pfam" id="PF01392">
    <property type="entry name" value="Fz"/>
    <property type="match status" value="1"/>
</dbReference>
<evidence type="ECO:0000256" key="3">
    <source>
        <dbReference type="PROSITE-ProRule" id="PRU00090"/>
    </source>
</evidence>
<feature type="domain" description="FZ" evidence="4">
    <location>
        <begin position="1"/>
        <end position="116"/>
    </location>
</feature>
<dbReference type="PROSITE" id="PS50038">
    <property type="entry name" value="FZ"/>
    <property type="match status" value="1"/>
</dbReference>
<keyword evidence="1" id="KW-0217">Developmental protein</keyword>
<dbReference type="GO" id="GO:0017147">
    <property type="term" value="F:Wnt-protein binding"/>
    <property type="evidence" value="ECO:0007669"/>
    <property type="project" value="TreeGrafter"/>
</dbReference>
<dbReference type="GO" id="GO:0042813">
    <property type="term" value="F:Wnt receptor activity"/>
    <property type="evidence" value="ECO:0007669"/>
    <property type="project" value="TreeGrafter"/>
</dbReference>
<dbReference type="InParanoid" id="A0A3Q3GLZ2"/>